<evidence type="ECO:0000313" key="12">
    <source>
        <dbReference type="EnsemblPlants" id="OPUNC10G02510.1"/>
    </source>
</evidence>
<keyword evidence="13" id="KW-1185">Reference proteome</keyword>
<dbReference type="Pfam" id="PF00931">
    <property type="entry name" value="NB-ARC"/>
    <property type="match status" value="1"/>
</dbReference>
<evidence type="ECO:0000259" key="8">
    <source>
        <dbReference type="Pfam" id="PF00931"/>
    </source>
</evidence>
<dbReference type="Gene3D" id="1.20.5.4130">
    <property type="match status" value="1"/>
</dbReference>
<dbReference type="AlphaFoldDB" id="A0A0E0M5N4"/>
<dbReference type="InterPro" id="IPR058922">
    <property type="entry name" value="WHD_DRP"/>
</dbReference>
<dbReference type="PRINTS" id="PR00364">
    <property type="entry name" value="DISEASERSIST"/>
</dbReference>
<evidence type="ECO:0000256" key="1">
    <source>
        <dbReference type="ARBA" id="ARBA00008894"/>
    </source>
</evidence>
<dbReference type="Gramene" id="OPUNC10G02510.1">
    <property type="protein sequence ID" value="OPUNC10G02510.1"/>
    <property type="gene ID" value="OPUNC10G02510"/>
</dbReference>
<evidence type="ECO:0000256" key="2">
    <source>
        <dbReference type="ARBA" id="ARBA00022614"/>
    </source>
</evidence>
<reference evidence="12" key="2">
    <citation type="submission" date="2018-05" db="EMBL/GenBank/DDBJ databases">
        <title>OpunRS2 (Oryza punctata Reference Sequence Version 2).</title>
        <authorList>
            <person name="Zhang J."/>
            <person name="Kudrna D."/>
            <person name="Lee S."/>
            <person name="Talag J."/>
            <person name="Welchert J."/>
            <person name="Wing R.A."/>
        </authorList>
    </citation>
    <scope>NUCLEOTIDE SEQUENCE [LARGE SCALE GENOMIC DNA]</scope>
</reference>
<protein>
    <submittedName>
        <fullName evidence="12">Uncharacterized protein</fullName>
    </submittedName>
</protein>
<dbReference type="OMA" id="IAYDEIC"/>
<dbReference type="STRING" id="4537.A0A0E0M5N4"/>
<dbReference type="InterPro" id="IPR027417">
    <property type="entry name" value="P-loop_NTPase"/>
</dbReference>
<dbReference type="InterPro" id="IPR036388">
    <property type="entry name" value="WH-like_DNA-bd_sf"/>
</dbReference>
<keyword evidence="6" id="KW-0067">ATP-binding</keyword>
<dbReference type="GO" id="GO:0043531">
    <property type="term" value="F:ADP binding"/>
    <property type="evidence" value="ECO:0007669"/>
    <property type="project" value="InterPro"/>
</dbReference>
<name>A0A0E0M5N4_ORYPU</name>
<evidence type="ECO:0000256" key="7">
    <source>
        <dbReference type="ARBA" id="ARBA00023054"/>
    </source>
</evidence>
<dbReference type="GO" id="GO:0005524">
    <property type="term" value="F:ATP binding"/>
    <property type="evidence" value="ECO:0007669"/>
    <property type="project" value="UniProtKB-KW"/>
</dbReference>
<dbReference type="SUPFAM" id="SSF52540">
    <property type="entry name" value="P-loop containing nucleoside triphosphate hydrolases"/>
    <property type="match status" value="1"/>
</dbReference>
<dbReference type="InterPro" id="IPR002182">
    <property type="entry name" value="NB-ARC"/>
</dbReference>
<evidence type="ECO:0000259" key="9">
    <source>
        <dbReference type="Pfam" id="PF18052"/>
    </source>
</evidence>
<dbReference type="FunFam" id="3.40.50.300:FF:001091">
    <property type="entry name" value="Probable disease resistance protein At1g61300"/>
    <property type="match status" value="1"/>
</dbReference>
<dbReference type="PANTHER" id="PTHR36766:SF57">
    <property type="entry name" value="DISEASE RESISTANCE PROTEIN RGA1"/>
    <property type="match status" value="1"/>
</dbReference>
<dbReference type="Gene3D" id="1.10.8.430">
    <property type="entry name" value="Helical domain of apoptotic protease-activating factors"/>
    <property type="match status" value="1"/>
</dbReference>
<reference evidence="12" key="1">
    <citation type="submission" date="2015-04" db="UniProtKB">
        <authorList>
            <consortium name="EnsemblPlants"/>
        </authorList>
    </citation>
    <scope>IDENTIFICATION</scope>
</reference>
<evidence type="ECO:0000256" key="4">
    <source>
        <dbReference type="ARBA" id="ARBA00022741"/>
    </source>
</evidence>
<dbReference type="InterPro" id="IPR032675">
    <property type="entry name" value="LRR_dom_sf"/>
</dbReference>
<evidence type="ECO:0000256" key="5">
    <source>
        <dbReference type="ARBA" id="ARBA00022821"/>
    </source>
</evidence>
<keyword evidence="4" id="KW-0547">Nucleotide-binding</keyword>
<feature type="domain" description="NB-ARC" evidence="8">
    <location>
        <begin position="182"/>
        <end position="349"/>
    </location>
</feature>
<dbReference type="GO" id="GO:0051707">
    <property type="term" value="P:response to other organism"/>
    <property type="evidence" value="ECO:0007669"/>
    <property type="project" value="UniProtKB-ARBA"/>
</dbReference>
<keyword evidence="5" id="KW-0611">Plant defense</keyword>
<dbReference type="GO" id="GO:0006952">
    <property type="term" value="P:defense response"/>
    <property type="evidence" value="ECO:0007669"/>
    <property type="project" value="UniProtKB-KW"/>
</dbReference>
<dbReference type="HOGENOM" id="CLU_000837_8_1_1"/>
<feature type="domain" description="Disease resistance protein winged helix" evidence="10">
    <location>
        <begin position="434"/>
        <end position="504"/>
    </location>
</feature>
<dbReference type="Gene3D" id="3.80.10.10">
    <property type="entry name" value="Ribonuclease Inhibitor"/>
    <property type="match status" value="2"/>
</dbReference>
<dbReference type="Proteomes" id="UP000026962">
    <property type="component" value="Chromosome 10"/>
</dbReference>
<dbReference type="Pfam" id="PF23559">
    <property type="entry name" value="WHD_DRP"/>
    <property type="match status" value="1"/>
</dbReference>
<dbReference type="Pfam" id="PF18052">
    <property type="entry name" value="Rx_N"/>
    <property type="match status" value="1"/>
</dbReference>
<keyword evidence="3" id="KW-0677">Repeat</keyword>
<dbReference type="Gene3D" id="1.10.10.10">
    <property type="entry name" value="Winged helix-like DNA-binding domain superfamily/Winged helix DNA-binding domain"/>
    <property type="match status" value="1"/>
</dbReference>
<organism evidence="12">
    <name type="scientific">Oryza punctata</name>
    <name type="common">Red rice</name>
    <dbReference type="NCBI Taxonomy" id="4537"/>
    <lineage>
        <taxon>Eukaryota</taxon>
        <taxon>Viridiplantae</taxon>
        <taxon>Streptophyta</taxon>
        <taxon>Embryophyta</taxon>
        <taxon>Tracheophyta</taxon>
        <taxon>Spermatophyta</taxon>
        <taxon>Magnoliopsida</taxon>
        <taxon>Liliopsida</taxon>
        <taxon>Poales</taxon>
        <taxon>Poaceae</taxon>
        <taxon>BOP clade</taxon>
        <taxon>Oryzoideae</taxon>
        <taxon>Oryzeae</taxon>
        <taxon>Oryzinae</taxon>
        <taxon>Oryza</taxon>
    </lineage>
</organism>
<keyword evidence="2" id="KW-0433">Leucine-rich repeat</keyword>
<accession>A0A0E0M5N4</accession>
<dbReference type="SUPFAM" id="SSF52058">
    <property type="entry name" value="L domain-like"/>
    <property type="match status" value="1"/>
</dbReference>
<evidence type="ECO:0000256" key="3">
    <source>
        <dbReference type="ARBA" id="ARBA00022737"/>
    </source>
</evidence>
<dbReference type="InterPro" id="IPR055414">
    <property type="entry name" value="LRR_R13L4/SHOC2-like"/>
</dbReference>
<evidence type="ECO:0000313" key="13">
    <source>
        <dbReference type="Proteomes" id="UP000026962"/>
    </source>
</evidence>
<feature type="domain" description="Disease resistance N-terminal" evidence="9">
    <location>
        <begin position="12"/>
        <end position="98"/>
    </location>
</feature>
<evidence type="ECO:0000259" key="10">
    <source>
        <dbReference type="Pfam" id="PF23559"/>
    </source>
</evidence>
<dbReference type="PANTHER" id="PTHR36766">
    <property type="entry name" value="PLANT BROAD-SPECTRUM MILDEW RESISTANCE PROTEIN RPW8"/>
    <property type="match status" value="1"/>
</dbReference>
<keyword evidence="7" id="KW-0175">Coiled coil</keyword>
<feature type="domain" description="Disease resistance R13L4/SHOC-2-like LRR" evidence="11">
    <location>
        <begin position="570"/>
        <end position="682"/>
    </location>
</feature>
<dbReference type="InterPro" id="IPR041118">
    <property type="entry name" value="Rx_N"/>
</dbReference>
<sequence length="806" mass="91906">MAEVLLSSFAVSIIGKIISFVSEHGLMGIKSDRSVHEELGKLQNSLQAISGVLLDAERKQSTSSALKEWLRKLKDVMYDIDDILDDASTETLKRGVSKGVVTQNNCVHISRLKLRRKLLKKKKKWSSRIREVHEKLNEIATSKKDFELTDWTVGGQCYEEPERESYSFVYQPDIIGRDDARDEIVSKILRAAEHHDIFVLPLLGLGGIGKTELANMVYHDQQVRERFSKMIWACVSNKFNLKKILQYIIESASGESCKHLNLEHLQNKLRGILQNGNYFLVLDDLWTRDVNEWRELRNLLSSGARGSVIIVTTRENVVASMVGTSDPYRVGALPFHECMQIFTRVAFRQGEENKYPGLLKIGESIVKKCAGVPLAIKSLGSLLFTMRDETQWLRVKEDHLCKIVQGDRDIMPVLKLSYNALPAALKPCLSYLSIFPKNFEFYRRCIIMFWMAHGLLNSNKLSEEIDVGNQYIIQLIGSSLFQDALITFDESMPHCKLHDIVHDLGRYVLDTDLAVVSCEGQQVSETVRHLVWDYKEFTHEQEFPSHLIKARKARTFISSFNHGSLSKKFLEVLLSKFLLLRVLIISGVNIDELPDSIGNLKHLRYLDLTWNKTLKYLPNSLCKLINLQTLDLYRSDQLIELPRDVNKLISLRYLSLTSKQKHLPEAGLRGWASLTSLQLHSCSELTSLSEGIGSLTALQMLWISDCPKLPSLPASMMHLSTLRELFINNCPELDLMHPEEAMDGLWSLRSLQIIGLPKLERLPDTLCSASGSLRYLLIEQCPNLRELPSFMQDLTNHQRQGLFIKD</sequence>
<dbReference type="Gene3D" id="3.40.50.300">
    <property type="entry name" value="P-loop containing nucleotide triphosphate hydrolases"/>
    <property type="match status" value="1"/>
</dbReference>
<dbReference type="InterPro" id="IPR042197">
    <property type="entry name" value="Apaf_helical"/>
</dbReference>
<evidence type="ECO:0000256" key="6">
    <source>
        <dbReference type="ARBA" id="ARBA00022840"/>
    </source>
</evidence>
<dbReference type="eggNOG" id="KOG4658">
    <property type="taxonomic scope" value="Eukaryota"/>
</dbReference>
<dbReference type="Pfam" id="PF23598">
    <property type="entry name" value="LRR_14"/>
    <property type="match status" value="1"/>
</dbReference>
<proteinExistence type="inferred from homology"/>
<dbReference type="EnsemblPlants" id="OPUNC10G02510.1">
    <property type="protein sequence ID" value="OPUNC10G02510.1"/>
    <property type="gene ID" value="OPUNC10G02510"/>
</dbReference>
<evidence type="ECO:0000259" key="11">
    <source>
        <dbReference type="Pfam" id="PF23598"/>
    </source>
</evidence>
<comment type="similarity">
    <text evidence="1">Belongs to the disease resistance NB-LRR family.</text>
</comment>